<organism evidence="1 2">
    <name type="scientific">Rhizobium oryzihabitans</name>
    <dbReference type="NCBI Taxonomy" id="2267833"/>
    <lineage>
        <taxon>Bacteria</taxon>
        <taxon>Pseudomonadati</taxon>
        <taxon>Pseudomonadota</taxon>
        <taxon>Alphaproteobacteria</taxon>
        <taxon>Hyphomicrobiales</taxon>
        <taxon>Rhizobiaceae</taxon>
        <taxon>Rhizobium/Agrobacterium group</taxon>
        <taxon>Rhizobium</taxon>
    </lineage>
</organism>
<protein>
    <submittedName>
        <fullName evidence="1">Uncharacterized protein</fullName>
    </submittedName>
</protein>
<dbReference type="Proteomes" id="UP000464865">
    <property type="component" value="Chromosome M15-12"/>
</dbReference>
<dbReference type="RefSeq" id="WP_164056794.1">
    <property type="nucleotide sequence ID" value="NZ_CP048635.1"/>
</dbReference>
<sequence>MEADNEAQLNSYRQPGIKHRASLSIEGRADAGQAVDFQYLIIRPSVCSGLEIRSECQDPGRYRSFPNCCERTAIPPSGDRYLSVYQIV</sequence>
<dbReference type="AlphaFoldDB" id="A0A7L5BMX2"/>
<dbReference type="EMBL" id="CP048635">
    <property type="protein sequence ID" value="QIB40198.1"/>
    <property type="molecule type" value="Genomic_DNA"/>
</dbReference>
<accession>A0A7L5BMX2</accession>
<evidence type="ECO:0000313" key="1">
    <source>
        <dbReference type="EMBL" id="QIB40198.1"/>
    </source>
</evidence>
<dbReference type="KEGG" id="roy:G3A56_20010"/>
<keyword evidence="2" id="KW-1185">Reference proteome</keyword>
<name>A0A7L5BMX2_9HYPH</name>
<gene>
    <name evidence="1" type="ORF">G3A56_20010</name>
</gene>
<proteinExistence type="predicted"/>
<reference evidence="1 2" key="1">
    <citation type="submission" date="2020-02" db="EMBL/GenBank/DDBJ databases">
        <title>Plant-Promoting Endophytic Bacterium Rhizobium oryzihabitans sp. nov., Isolated from the Root of Rice.</title>
        <authorList>
            <person name="zhao J."/>
            <person name="Zhang G."/>
        </authorList>
    </citation>
    <scope>NUCLEOTIDE SEQUENCE [LARGE SCALE GENOMIC DNA]</scope>
    <source>
        <strain evidence="1 2">M15</strain>
    </source>
</reference>
<evidence type="ECO:0000313" key="2">
    <source>
        <dbReference type="Proteomes" id="UP000464865"/>
    </source>
</evidence>